<dbReference type="Proteomes" id="UP001596163">
    <property type="component" value="Unassembled WGS sequence"/>
</dbReference>
<reference evidence="3" key="1">
    <citation type="journal article" date="2019" name="Int. J. Syst. Evol. Microbiol.">
        <title>The Global Catalogue of Microorganisms (GCM) 10K type strain sequencing project: providing services to taxonomists for standard genome sequencing and annotation.</title>
        <authorList>
            <consortium name="The Broad Institute Genomics Platform"/>
            <consortium name="The Broad Institute Genome Sequencing Center for Infectious Disease"/>
            <person name="Wu L."/>
            <person name="Ma J."/>
        </authorList>
    </citation>
    <scope>NUCLEOTIDE SEQUENCE [LARGE SCALE GENOMIC DNA]</scope>
    <source>
        <strain evidence="3">CGMCC 1.7030</strain>
    </source>
</reference>
<dbReference type="InterPro" id="IPR002913">
    <property type="entry name" value="START_lipid-bd_dom"/>
</dbReference>
<dbReference type="PANTHER" id="PTHR19308">
    <property type="entry name" value="PHOSPHATIDYLCHOLINE TRANSFER PROTEIN"/>
    <property type="match status" value="1"/>
</dbReference>
<dbReference type="PIRSF" id="PIRSF039033">
    <property type="entry name" value="START_dom"/>
    <property type="match status" value="1"/>
</dbReference>
<dbReference type="RefSeq" id="WP_377916346.1">
    <property type="nucleotide sequence ID" value="NZ_JBHSKS010000011.1"/>
</dbReference>
<dbReference type="PANTHER" id="PTHR19308:SF14">
    <property type="entry name" value="START DOMAIN-CONTAINING PROTEIN"/>
    <property type="match status" value="1"/>
</dbReference>
<sequence>MDKLFSPYFGFGLISGKSIKVGYLQIIAFLTYFSWMGITQQKDCELRKSAEGIEVYTCKMANSKINSIQSTFTVSSSLSALSEALFDLDNFHKWQYKIVKTELLKSISKNEFIYRAELETPWPVSNRDLILHVKMAPTSNPNEFHFSAIGKPDFIAPREDFVRVPVSEAHWYIKVVDKNTIHIKHSILIDPGGVIPAWLMNLSLAEGPYETFRNLRSYLGSGK</sequence>
<dbReference type="InterPro" id="IPR023393">
    <property type="entry name" value="START-like_dom_sf"/>
</dbReference>
<evidence type="ECO:0000313" key="3">
    <source>
        <dbReference type="Proteomes" id="UP001596163"/>
    </source>
</evidence>
<dbReference type="EMBL" id="JBHSKS010000011">
    <property type="protein sequence ID" value="MFC5192893.1"/>
    <property type="molecule type" value="Genomic_DNA"/>
</dbReference>
<dbReference type="InterPro" id="IPR051213">
    <property type="entry name" value="START_lipid_transfer"/>
</dbReference>
<evidence type="ECO:0000313" key="2">
    <source>
        <dbReference type="EMBL" id="MFC5192893.1"/>
    </source>
</evidence>
<accession>A0ABW0BY53</accession>
<organism evidence="2 3">
    <name type="scientific">Algoriphagus aquatilis</name>
    <dbReference type="NCBI Taxonomy" id="490186"/>
    <lineage>
        <taxon>Bacteria</taxon>
        <taxon>Pseudomonadati</taxon>
        <taxon>Bacteroidota</taxon>
        <taxon>Cytophagia</taxon>
        <taxon>Cytophagales</taxon>
        <taxon>Cyclobacteriaceae</taxon>
        <taxon>Algoriphagus</taxon>
    </lineage>
</organism>
<dbReference type="InterPro" id="IPR028347">
    <property type="entry name" value="START_dom_prot"/>
</dbReference>
<keyword evidence="3" id="KW-1185">Reference proteome</keyword>
<proteinExistence type="predicted"/>
<feature type="domain" description="START" evidence="1">
    <location>
        <begin position="35"/>
        <end position="223"/>
    </location>
</feature>
<dbReference type="PROSITE" id="PS50848">
    <property type="entry name" value="START"/>
    <property type="match status" value="1"/>
</dbReference>
<name>A0ABW0BY53_9BACT</name>
<protein>
    <recommendedName>
        <fullName evidence="1">START domain-containing protein</fullName>
    </recommendedName>
</protein>
<gene>
    <name evidence="2" type="ORF">ACFPIK_14045</name>
</gene>
<comment type="caution">
    <text evidence="2">The sequence shown here is derived from an EMBL/GenBank/DDBJ whole genome shotgun (WGS) entry which is preliminary data.</text>
</comment>
<dbReference type="SUPFAM" id="SSF55961">
    <property type="entry name" value="Bet v1-like"/>
    <property type="match status" value="1"/>
</dbReference>
<evidence type="ECO:0000259" key="1">
    <source>
        <dbReference type="PROSITE" id="PS50848"/>
    </source>
</evidence>
<dbReference type="Gene3D" id="3.30.530.20">
    <property type="match status" value="1"/>
</dbReference>